<dbReference type="Proteomes" id="UP000176778">
    <property type="component" value="Unassembled WGS sequence"/>
</dbReference>
<sequence>MRKNINNGFTFIELIVYIALVTIFVYGAVQFGWNIIYGRIKSNVYTEVTQNLRLASKRILFEIRNASDINSVSATSICMSNSDATRNPTRIYLASGVLRIGWGGGSPVCAALSNDVALTSNLVSVSGLTFTNLTSGSLTKNIRFSLTIDSVNASTRSEFDRSQTFISAAEVRSN</sequence>
<dbReference type="STRING" id="1802479.A2Y68_03450"/>
<evidence type="ECO:0000313" key="2">
    <source>
        <dbReference type="Proteomes" id="UP000176778"/>
    </source>
</evidence>
<evidence type="ECO:0008006" key="3">
    <source>
        <dbReference type="Google" id="ProtNLM"/>
    </source>
</evidence>
<accession>A0A1F7X3H9</accession>
<dbReference type="AlphaFoldDB" id="A0A1F7X3H9"/>
<gene>
    <name evidence="1" type="ORF">A2Y68_03450</name>
</gene>
<organism evidence="1 2">
    <name type="scientific">Candidatus Woesebacteria bacterium RBG_13_46_13</name>
    <dbReference type="NCBI Taxonomy" id="1802479"/>
    <lineage>
        <taxon>Bacteria</taxon>
        <taxon>Candidatus Woeseibacteriota</taxon>
    </lineage>
</organism>
<evidence type="ECO:0000313" key="1">
    <source>
        <dbReference type="EMBL" id="OGM09654.1"/>
    </source>
</evidence>
<dbReference type="EMBL" id="MGFR01000003">
    <property type="protein sequence ID" value="OGM09654.1"/>
    <property type="molecule type" value="Genomic_DNA"/>
</dbReference>
<proteinExistence type="predicted"/>
<name>A0A1F7X3H9_9BACT</name>
<comment type="caution">
    <text evidence="1">The sequence shown here is derived from an EMBL/GenBank/DDBJ whole genome shotgun (WGS) entry which is preliminary data.</text>
</comment>
<protein>
    <recommendedName>
        <fullName evidence="3">Prepilin-type N-terminal cleavage/methylation domain-containing protein</fullName>
    </recommendedName>
</protein>
<reference evidence="1 2" key="1">
    <citation type="journal article" date="2016" name="Nat. Commun.">
        <title>Thousands of microbial genomes shed light on interconnected biogeochemical processes in an aquifer system.</title>
        <authorList>
            <person name="Anantharaman K."/>
            <person name="Brown C.T."/>
            <person name="Hug L.A."/>
            <person name="Sharon I."/>
            <person name="Castelle C.J."/>
            <person name="Probst A.J."/>
            <person name="Thomas B.C."/>
            <person name="Singh A."/>
            <person name="Wilkins M.J."/>
            <person name="Karaoz U."/>
            <person name="Brodie E.L."/>
            <person name="Williams K.H."/>
            <person name="Hubbard S.S."/>
            <person name="Banfield J.F."/>
        </authorList>
    </citation>
    <scope>NUCLEOTIDE SEQUENCE [LARGE SCALE GENOMIC DNA]</scope>
</reference>